<accession>A0A9X2L5H4</accession>
<feature type="domain" description="Major facilitator superfamily (MFS) profile" evidence="9">
    <location>
        <begin position="8"/>
        <end position="396"/>
    </location>
</feature>
<dbReference type="InterPro" id="IPR011701">
    <property type="entry name" value="MFS"/>
</dbReference>
<feature type="transmembrane region" description="Helical" evidence="8">
    <location>
        <begin position="341"/>
        <end position="360"/>
    </location>
</feature>
<evidence type="ECO:0000256" key="6">
    <source>
        <dbReference type="ARBA" id="ARBA00022989"/>
    </source>
</evidence>
<dbReference type="Gene3D" id="1.20.1250.20">
    <property type="entry name" value="MFS general substrate transporter like domains"/>
    <property type="match status" value="1"/>
</dbReference>
<sequence>MKQKRSAALIFIFITVLVDVIGLGIIIPVMPALIMELTGGGLSEASLYAGWITFTYAATQFLFAPVIGGLSDRFGRRPVLLFSLLGFGLDYILLGFAPTIVWLFIGRFLSGITGASYTTASAYIADISPPERRSQDFGLIGAAFGLGFIIGPSVGGILGEYGARIPFFAAAGLVLVNMIYGYFVLPESLSKENRRPFDWTRANPFGALKQVKKFPKIASLVGVFFLVYVANHATQSTWTYFTMEKFSWSEMTVGLSLGVVGLSVVAVQGGLIKVAIPKLGNNRTVYFGLMMYVLGFLGFAFANEGWMMFAVIVPFCVGGLATPALQGIISNEVPQNAQGELQGALTSLISFSAIFGPPMMTNLFGYFTSDIAPFYFPGAPFFLGAVLVIAAILWATKSLGIKEKVVVYGDD</sequence>
<keyword evidence="11" id="KW-1185">Reference proteome</keyword>
<feature type="transmembrane region" description="Helical" evidence="8">
    <location>
        <begin position="217"/>
        <end position="233"/>
    </location>
</feature>
<dbReference type="PRINTS" id="PR01035">
    <property type="entry name" value="TCRTETA"/>
</dbReference>
<dbReference type="InterPro" id="IPR005829">
    <property type="entry name" value="Sugar_transporter_CS"/>
</dbReference>
<dbReference type="InterPro" id="IPR020846">
    <property type="entry name" value="MFS_dom"/>
</dbReference>
<proteinExistence type="inferred from homology"/>
<dbReference type="AlphaFoldDB" id="A0A9X2L5H4"/>
<dbReference type="EMBL" id="JANDBC010000003">
    <property type="protein sequence ID" value="MCP9292697.1"/>
    <property type="molecule type" value="Genomic_DNA"/>
</dbReference>
<dbReference type="SUPFAM" id="SSF103473">
    <property type="entry name" value="MFS general substrate transporter"/>
    <property type="match status" value="1"/>
</dbReference>
<feature type="transmembrane region" description="Helical" evidence="8">
    <location>
        <begin position="308"/>
        <end position="329"/>
    </location>
</feature>
<dbReference type="GO" id="GO:0016020">
    <property type="term" value="C:membrane"/>
    <property type="evidence" value="ECO:0007669"/>
    <property type="project" value="UniProtKB-SubCell"/>
</dbReference>
<evidence type="ECO:0000313" key="11">
    <source>
        <dbReference type="Proteomes" id="UP001139125"/>
    </source>
</evidence>
<dbReference type="InterPro" id="IPR001958">
    <property type="entry name" value="Tet-R_TetA/multi-R_MdtG-like"/>
</dbReference>
<dbReference type="Pfam" id="PF07690">
    <property type="entry name" value="MFS_1"/>
    <property type="match status" value="1"/>
</dbReference>
<comment type="function">
    <text evidence="1">Resistance to tetracycline by an active tetracycline efflux. This is an energy-dependent process that decreases the accumulation of the antibiotic in whole cells. This protein functions as a metal-tetracycline/H(+) antiporter.</text>
</comment>
<name>A0A9X2L5H4_9BACT</name>
<evidence type="ECO:0000256" key="8">
    <source>
        <dbReference type="SAM" id="Phobius"/>
    </source>
</evidence>
<feature type="transmembrane region" description="Helical" evidence="8">
    <location>
        <begin position="165"/>
        <end position="185"/>
    </location>
</feature>
<dbReference type="InterPro" id="IPR036259">
    <property type="entry name" value="MFS_trans_sf"/>
</dbReference>
<evidence type="ECO:0000256" key="1">
    <source>
        <dbReference type="ARBA" id="ARBA00003279"/>
    </source>
</evidence>
<dbReference type="PROSITE" id="PS00216">
    <property type="entry name" value="SUGAR_TRANSPORT_1"/>
    <property type="match status" value="1"/>
</dbReference>
<evidence type="ECO:0000256" key="2">
    <source>
        <dbReference type="ARBA" id="ARBA00004141"/>
    </source>
</evidence>
<gene>
    <name evidence="10" type="ORF">NM125_14000</name>
</gene>
<dbReference type="PANTHER" id="PTHR23504:SF15">
    <property type="entry name" value="MAJOR FACILITATOR SUPERFAMILY (MFS) PROFILE DOMAIN-CONTAINING PROTEIN"/>
    <property type="match status" value="1"/>
</dbReference>
<feature type="transmembrane region" description="Helical" evidence="8">
    <location>
        <begin position="104"/>
        <end position="125"/>
    </location>
</feature>
<dbReference type="PROSITE" id="PS50850">
    <property type="entry name" value="MFS"/>
    <property type="match status" value="1"/>
</dbReference>
<keyword evidence="7 8" id="KW-0472">Membrane</keyword>
<feature type="transmembrane region" description="Helical" evidence="8">
    <location>
        <begin position="284"/>
        <end position="302"/>
    </location>
</feature>
<feature type="transmembrane region" description="Helical" evidence="8">
    <location>
        <begin position="372"/>
        <end position="395"/>
    </location>
</feature>
<comment type="similarity">
    <text evidence="3">Belongs to the major facilitator superfamily. TCR/Tet family.</text>
</comment>
<evidence type="ECO:0000256" key="4">
    <source>
        <dbReference type="ARBA" id="ARBA00022448"/>
    </source>
</evidence>
<evidence type="ECO:0000256" key="7">
    <source>
        <dbReference type="ARBA" id="ARBA00023136"/>
    </source>
</evidence>
<evidence type="ECO:0000313" key="10">
    <source>
        <dbReference type="EMBL" id="MCP9292697.1"/>
    </source>
</evidence>
<reference evidence="10" key="1">
    <citation type="submission" date="2022-06" db="EMBL/GenBank/DDBJ databases">
        <title>Gracilimonas sp. CAU 1638 isolated from sea sediment.</title>
        <authorList>
            <person name="Kim W."/>
        </authorList>
    </citation>
    <scope>NUCLEOTIDE SEQUENCE</scope>
    <source>
        <strain evidence="10">CAU 1638</strain>
    </source>
</reference>
<comment type="subcellular location">
    <subcellularLocation>
        <location evidence="2">Membrane</location>
        <topology evidence="2">Multi-pass membrane protein</topology>
    </subcellularLocation>
</comment>
<feature type="transmembrane region" description="Helical" evidence="8">
    <location>
        <begin position="79"/>
        <end position="98"/>
    </location>
</feature>
<dbReference type="GO" id="GO:0022857">
    <property type="term" value="F:transmembrane transporter activity"/>
    <property type="evidence" value="ECO:0007669"/>
    <property type="project" value="InterPro"/>
</dbReference>
<feature type="transmembrane region" description="Helical" evidence="8">
    <location>
        <begin position="47"/>
        <end position="67"/>
    </location>
</feature>
<evidence type="ECO:0000256" key="3">
    <source>
        <dbReference type="ARBA" id="ARBA00007520"/>
    </source>
</evidence>
<keyword evidence="5 8" id="KW-0812">Transmembrane</keyword>
<dbReference type="Proteomes" id="UP001139125">
    <property type="component" value="Unassembled WGS sequence"/>
</dbReference>
<protein>
    <submittedName>
        <fullName evidence="10">TCR/Tet family MFS transporter</fullName>
    </submittedName>
</protein>
<dbReference type="PANTHER" id="PTHR23504">
    <property type="entry name" value="MAJOR FACILITATOR SUPERFAMILY DOMAIN-CONTAINING PROTEIN 10"/>
    <property type="match status" value="1"/>
</dbReference>
<feature type="transmembrane region" description="Helical" evidence="8">
    <location>
        <begin position="137"/>
        <end position="159"/>
    </location>
</feature>
<keyword evidence="4" id="KW-0813">Transport</keyword>
<dbReference type="RefSeq" id="WP_255135595.1">
    <property type="nucleotide sequence ID" value="NZ_JANDBC010000003.1"/>
</dbReference>
<organism evidence="10 11">
    <name type="scientific">Gracilimonas sediminicola</name>
    <dbReference type="NCBI Taxonomy" id="2952158"/>
    <lineage>
        <taxon>Bacteria</taxon>
        <taxon>Pseudomonadati</taxon>
        <taxon>Balneolota</taxon>
        <taxon>Balneolia</taxon>
        <taxon>Balneolales</taxon>
        <taxon>Balneolaceae</taxon>
        <taxon>Gracilimonas</taxon>
    </lineage>
</organism>
<evidence type="ECO:0000256" key="5">
    <source>
        <dbReference type="ARBA" id="ARBA00022692"/>
    </source>
</evidence>
<feature type="transmembrane region" description="Helical" evidence="8">
    <location>
        <begin position="7"/>
        <end position="27"/>
    </location>
</feature>
<evidence type="ECO:0000259" key="9">
    <source>
        <dbReference type="PROSITE" id="PS50850"/>
    </source>
</evidence>
<keyword evidence="6 8" id="KW-1133">Transmembrane helix</keyword>
<feature type="transmembrane region" description="Helical" evidence="8">
    <location>
        <begin position="253"/>
        <end position="272"/>
    </location>
</feature>
<comment type="caution">
    <text evidence="10">The sequence shown here is derived from an EMBL/GenBank/DDBJ whole genome shotgun (WGS) entry which is preliminary data.</text>
</comment>
<dbReference type="CDD" id="cd17388">
    <property type="entry name" value="MFS_TetA"/>
    <property type="match status" value="1"/>
</dbReference>